<feature type="binding site" evidence="10">
    <location>
        <begin position="163"/>
        <end position="165"/>
    </location>
    <ligand>
        <name>substrate</name>
    </ligand>
</feature>
<keyword evidence="5 11" id="KW-0378">Hydrolase</keyword>
<comment type="pathway">
    <text evidence="2">Carbohydrate biosynthesis; gluconeogenesis.</text>
</comment>
<feature type="binding site" evidence="10">
    <location>
        <position position="209"/>
    </location>
    <ligand>
        <name>substrate</name>
    </ligand>
</feature>
<keyword evidence="4 9" id="KW-0479">Metal-binding</keyword>
<evidence type="ECO:0000256" key="7">
    <source>
        <dbReference type="ARBA" id="ARBA00023277"/>
    </source>
</evidence>
<dbReference type="GO" id="GO:0030388">
    <property type="term" value="P:fructose 1,6-bisphosphate metabolic process"/>
    <property type="evidence" value="ECO:0007669"/>
    <property type="project" value="TreeGrafter"/>
</dbReference>
<evidence type="ECO:0000256" key="6">
    <source>
        <dbReference type="ARBA" id="ARBA00023211"/>
    </source>
</evidence>
<feature type="binding site" evidence="9">
    <location>
        <position position="212"/>
    </location>
    <ligand>
        <name>Mn(2+)</name>
        <dbReference type="ChEBI" id="CHEBI:29035"/>
        <label>2</label>
    </ligand>
</feature>
<evidence type="ECO:0000313" key="11">
    <source>
        <dbReference type="EMBL" id="MBC2889255.1"/>
    </source>
</evidence>
<evidence type="ECO:0000313" key="12">
    <source>
        <dbReference type="Proteomes" id="UP000587396"/>
    </source>
</evidence>
<dbReference type="NCBIfam" id="TIGR00330">
    <property type="entry name" value="glpX"/>
    <property type="match status" value="1"/>
</dbReference>
<reference evidence="11 12" key="1">
    <citation type="submission" date="2020-08" db="EMBL/GenBank/DDBJ databases">
        <authorList>
            <person name="Liu C."/>
            <person name="Sun Q."/>
        </authorList>
    </citation>
    <scope>NUCLEOTIDE SEQUENCE [LARGE SCALE GENOMIC DNA]</scope>
    <source>
        <strain evidence="11 12">N22</strain>
    </source>
</reference>
<dbReference type="GO" id="GO:0006071">
    <property type="term" value="P:glycerol metabolic process"/>
    <property type="evidence" value="ECO:0007669"/>
    <property type="project" value="InterPro"/>
</dbReference>
<dbReference type="Gene3D" id="3.30.540.10">
    <property type="entry name" value="Fructose-1,6-Bisphosphatase, subunit A, domain 1"/>
    <property type="match status" value="1"/>
</dbReference>
<evidence type="ECO:0000256" key="10">
    <source>
        <dbReference type="PIRSR" id="PIRSR004532-2"/>
    </source>
</evidence>
<comment type="caution">
    <text evidence="11">The sequence shown here is derived from an EMBL/GenBank/DDBJ whole genome shotgun (WGS) entry which is preliminary data.</text>
</comment>
<dbReference type="GO" id="GO:0006094">
    <property type="term" value="P:gluconeogenesis"/>
    <property type="evidence" value="ECO:0007669"/>
    <property type="project" value="UniProtKB-UniPathway"/>
</dbReference>
<dbReference type="GO" id="GO:0046872">
    <property type="term" value="F:metal ion binding"/>
    <property type="evidence" value="ECO:0007669"/>
    <property type="project" value="UniProtKB-KW"/>
</dbReference>
<dbReference type="GO" id="GO:0042132">
    <property type="term" value="F:fructose 1,6-bisphosphate 1-phosphatase activity"/>
    <property type="evidence" value="ECO:0007669"/>
    <property type="project" value="UniProtKB-EC"/>
</dbReference>
<dbReference type="PIRSF" id="PIRSF004532">
    <property type="entry name" value="GlpX"/>
    <property type="match status" value="1"/>
</dbReference>
<evidence type="ECO:0000256" key="3">
    <source>
        <dbReference type="ARBA" id="ARBA00008989"/>
    </source>
</evidence>
<dbReference type="Proteomes" id="UP000587396">
    <property type="component" value="Unassembled WGS sequence"/>
</dbReference>
<dbReference type="GO" id="GO:0005829">
    <property type="term" value="C:cytosol"/>
    <property type="evidence" value="ECO:0007669"/>
    <property type="project" value="TreeGrafter"/>
</dbReference>
<dbReference type="Pfam" id="PF03320">
    <property type="entry name" value="FBPase_glpX"/>
    <property type="match status" value="1"/>
</dbReference>
<dbReference type="InterPro" id="IPR004464">
    <property type="entry name" value="FBPase_class-2/SBPase"/>
</dbReference>
<keyword evidence="7 8" id="KW-0119">Carbohydrate metabolism</keyword>
<name>A0A842JHJ5_9ACTN</name>
<dbReference type="Gene3D" id="3.40.190.90">
    <property type="match status" value="1"/>
</dbReference>
<dbReference type="UniPathway" id="UPA00138"/>
<feature type="binding site" evidence="10">
    <location>
        <begin position="185"/>
        <end position="187"/>
    </location>
    <ligand>
        <name>substrate</name>
    </ligand>
</feature>
<comment type="catalytic activity">
    <reaction evidence="1">
        <text>beta-D-fructose 1,6-bisphosphate + H2O = beta-D-fructose 6-phosphate + phosphate</text>
        <dbReference type="Rhea" id="RHEA:11064"/>
        <dbReference type="ChEBI" id="CHEBI:15377"/>
        <dbReference type="ChEBI" id="CHEBI:32966"/>
        <dbReference type="ChEBI" id="CHEBI:43474"/>
        <dbReference type="ChEBI" id="CHEBI:57634"/>
        <dbReference type="EC" id="3.1.3.11"/>
    </reaction>
</comment>
<evidence type="ECO:0000256" key="9">
    <source>
        <dbReference type="PIRSR" id="PIRSR004532-1"/>
    </source>
</evidence>
<sequence length="323" mass="33170">MQPARILEMLGVAERAAIASAEWIGKGDKMAADEAATTAMREALNSIAFSGRIVIGEGERDEAPMLYIGEEVGLGGEEVDIAVDPLEGTDLCACGKPNALTAIAVAPRGTLLFAPDTYLEKIAAGPAAAGAVHVDKSPAENVAAVAEALGKPVGEVNVCILDRDRHAGLVQAVRDAGARVRLIGDGDVFGAIAAAVPGTGIDLYLGAGGAPEGVLSAVGLKAIGGVFMGRLRFDLDKDGEEKRCRAEQTADVDLDGVLTMDMLVRTGDAAFIACGVTDGEMVSGVSKAHGCVTTESLVMNAAERTVRFVKTCRCGENGSVRFG</sequence>
<dbReference type="PANTHER" id="PTHR30447">
    <property type="entry name" value="FRUCTOSE-1,6-BISPHOSPHATASE CLASS 2"/>
    <property type="match status" value="1"/>
</dbReference>
<keyword evidence="12" id="KW-1185">Reference proteome</keyword>
<feature type="binding site" evidence="9">
    <location>
        <position position="84"/>
    </location>
    <ligand>
        <name>Mn(2+)</name>
        <dbReference type="ChEBI" id="CHEBI:29035"/>
        <label>2</label>
    </ligand>
</feature>
<evidence type="ECO:0000256" key="8">
    <source>
        <dbReference type="PIRNR" id="PIRNR004532"/>
    </source>
</evidence>
<comment type="cofactor">
    <cofactor evidence="9">
        <name>Mn(2+)</name>
        <dbReference type="ChEBI" id="CHEBI:29035"/>
    </cofactor>
</comment>
<gene>
    <name evidence="11" type="primary">glpX</name>
    <name evidence="11" type="ORF">H7313_07830</name>
</gene>
<dbReference type="AlphaFoldDB" id="A0A842JHJ5"/>
<organism evidence="11 12">
    <name type="scientific">Gordonibacter massiliensis</name>
    <name type="common">ex Traore et al. 2017</name>
    <dbReference type="NCBI Taxonomy" id="1841863"/>
    <lineage>
        <taxon>Bacteria</taxon>
        <taxon>Bacillati</taxon>
        <taxon>Actinomycetota</taxon>
        <taxon>Coriobacteriia</taxon>
        <taxon>Eggerthellales</taxon>
        <taxon>Eggerthellaceae</taxon>
        <taxon>Gordonibacter</taxon>
    </lineage>
</organism>
<feature type="binding site" evidence="10">
    <location>
        <position position="118"/>
    </location>
    <ligand>
        <name>substrate</name>
    </ligand>
</feature>
<dbReference type="SUPFAM" id="SSF56655">
    <property type="entry name" value="Carbohydrate phosphatase"/>
    <property type="match status" value="1"/>
</dbReference>
<proteinExistence type="inferred from homology"/>
<dbReference type="PANTHER" id="PTHR30447:SF0">
    <property type="entry name" value="FRUCTOSE-1,6-BISPHOSPHATASE 1 CLASS 2-RELATED"/>
    <property type="match status" value="1"/>
</dbReference>
<comment type="similarity">
    <text evidence="3 8">Belongs to the FBPase class 2 family.</text>
</comment>
<accession>A0A842JHJ5</accession>
<evidence type="ECO:0000256" key="2">
    <source>
        <dbReference type="ARBA" id="ARBA00004742"/>
    </source>
</evidence>
<keyword evidence="6 9" id="KW-0464">Manganese</keyword>
<protein>
    <recommendedName>
        <fullName evidence="8">Fructose-1,6-bisphosphatase</fullName>
    </recommendedName>
</protein>
<evidence type="ECO:0000256" key="5">
    <source>
        <dbReference type="ARBA" id="ARBA00022801"/>
    </source>
</evidence>
<dbReference type="RefSeq" id="WP_185905110.1">
    <property type="nucleotide sequence ID" value="NZ_JAASIO010000008.1"/>
</dbReference>
<dbReference type="EMBL" id="JACMSE010000004">
    <property type="protein sequence ID" value="MBC2889255.1"/>
    <property type="molecule type" value="Genomic_DNA"/>
</dbReference>
<feature type="binding site" evidence="10">
    <location>
        <begin position="87"/>
        <end position="89"/>
    </location>
    <ligand>
        <name>substrate</name>
    </ligand>
</feature>
<feature type="binding site" evidence="9">
    <location>
        <position position="33"/>
    </location>
    <ligand>
        <name>Mn(2+)</name>
        <dbReference type="ChEBI" id="CHEBI:29035"/>
        <label>1</label>
    </ligand>
</feature>
<feature type="binding site" evidence="9">
    <location>
        <position position="87"/>
    </location>
    <ligand>
        <name>Mn(2+)</name>
        <dbReference type="ChEBI" id="CHEBI:29035"/>
        <label>2</label>
    </ligand>
</feature>
<feature type="binding site" evidence="9">
    <location>
        <position position="57"/>
    </location>
    <ligand>
        <name>Mn(2+)</name>
        <dbReference type="ChEBI" id="CHEBI:29035"/>
        <label>1</label>
    </ligand>
</feature>
<evidence type="ECO:0000256" key="4">
    <source>
        <dbReference type="ARBA" id="ARBA00022723"/>
    </source>
</evidence>
<evidence type="ECO:0000256" key="1">
    <source>
        <dbReference type="ARBA" id="ARBA00001273"/>
    </source>
</evidence>